<evidence type="ECO:0000256" key="1">
    <source>
        <dbReference type="SAM" id="Phobius"/>
    </source>
</evidence>
<proteinExistence type="predicted"/>
<dbReference type="EMBL" id="LAZR01015217">
    <property type="protein sequence ID" value="KKM14153.1"/>
    <property type="molecule type" value="Genomic_DNA"/>
</dbReference>
<comment type="caution">
    <text evidence="2">The sequence shown here is derived from an EMBL/GenBank/DDBJ whole genome shotgun (WGS) entry which is preliminary data.</text>
</comment>
<feature type="transmembrane region" description="Helical" evidence="1">
    <location>
        <begin position="36"/>
        <end position="60"/>
    </location>
</feature>
<evidence type="ECO:0000313" key="2">
    <source>
        <dbReference type="EMBL" id="KKM14153.1"/>
    </source>
</evidence>
<reference evidence="2" key="1">
    <citation type="journal article" date="2015" name="Nature">
        <title>Complex archaea that bridge the gap between prokaryotes and eukaryotes.</title>
        <authorList>
            <person name="Spang A."/>
            <person name="Saw J.H."/>
            <person name="Jorgensen S.L."/>
            <person name="Zaremba-Niedzwiedzka K."/>
            <person name="Martijn J."/>
            <person name="Lind A.E."/>
            <person name="van Eijk R."/>
            <person name="Schleper C."/>
            <person name="Guy L."/>
            <person name="Ettema T.J."/>
        </authorList>
    </citation>
    <scope>NUCLEOTIDE SEQUENCE</scope>
</reference>
<keyword evidence="1" id="KW-0812">Transmembrane</keyword>
<accession>A0A0F9JW92</accession>
<keyword evidence="1" id="KW-0472">Membrane</keyword>
<keyword evidence="1" id="KW-1133">Transmembrane helix</keyword>
<gene>
    <name evidence="2" type="ORF">LCGC14_1709000</name>
</gene>
<name>A0A0F9JW92_9ZZZZ</name>
<feature type="transmembrane region" description="Helical" evidence="1">
    <location>
        <begin position="6"/>
        <end position="24"/>
    </location>
</feature>
<protein>
    <submittedName>
        <fullName evidence="2">Uncharacterized protein</fullName>
    </submittedName>
</protein>
<organism evidence="2">
    <name type="scientific">marine sediment metagenome</name>
    <dbReference type="NCBI Taxonomy" id="412755"/>
    <lineage>
        <taxon>unclassified sequences</taxon>
        <taxon>metagenomes</taxon>
        <taxon>ecological metagenomes</taxon>
    </lineage>
</organism>
<sequence>MLQALVWFGFFGIMLAAVLVFMAVTKMEDEKDIAVLFYIPVIFTGLWLFKEVIVFLWPYAMGVK</sequence>
<dbReference type="AlphaFoldDB" id="A0A0F9JW92"/>